<dbReference type="Pfam" id="PF05168">
    <property type="entry name" value="HEPN"/>
    <property type="match status" value="1"/>
</dbReference>
<dbReference type="PANTHER" id="PTHR36565:SF5">
    <property type="entry name" value="TOXIN MJ0605-RELATED"/>
    <property type="match status" value="1"/>
</dbReference>
<keyword evidence="4" id="KW-1185">Reference proteome</keyword>
<dbReference type="PANTHER" id="PTHR36565">
    <property type="entry name" value="UPF0332 PROTEIN TM_1000"/>
    <property type="match status" value="1"/>
</dbReference>
<name>H1KZ51_9EURY</name>
<organism evidence="3 4">
    <name type="scientific">Methanotorris formicicus Mc-S-70</name>
    <dbReference type="NCBI Taxonomy" id="647171"/>
    <lineage>
        <taxon>Archaea</taxon>
        <taxon>Methanobacteriati</taxon>
        <taxon>Methanobacteriota</taxon>
        <taxon>Methanomada group</taxon>
        <taxon>Methanococci</taxon>
        <taxon>Methanococcales</taxon>
        <taxon>Methanocaldococcaceae</taxon>
        <taxon>Methanotorris</taxon>
    </lineage>
</organism>
<sequence length="132" mass="15689">MRLDDIDYLLNLAEEDLEEAEILFKNKKYKGAISRAYYAMFNSAKALLLIKDIHPKKHSGVLKMLGLEFINKGYLDEIYSKYYQEAFDMRHKVDYEPRFQVDEETAERIIEEASEFLNMAKIIINKFKELHK</sequence>
<accession>H1KZ51</accession>
<protein>
    <submittedName>
        <fullName evidence="3">HEPN domain protein</fullName>
    </submittedName>
</protein>
<dbReference type="Gene3D" id="1.20.120.330">
    <property type="entry name" value="Nucleotidyltransferases domain 2"/>
    <property type="match status" value="1"/>
</dbReference>
<dbReference type="STRING" id="647171.MetfoDRAFT_1074"/>
<dbReference type="AlphaFoldDB" id="H1KZ51"/>
<evidence type="ECO:0000256" key="1">
    <source>
        <dbReference type="ARBA" id="ARBA00038248"/>
    </source>
</evidence>
<reference evidence="3 4" key="1">
    <citation type="submission" date="2011-09" db="EMBL/GenBank/DDBJ databases">
        <title>The draft genome of Methanotorris formicicus Mc-S-70.</title>
        <authorList>
            <consortium name="US DOE Joint Genome Institute (JGI-PGF)"/>
            <person name="Lucas S."/>
            <person name="Han J."/>
            <person name="Lapidus A."/>
            <person name="Cheng J.-F."/>
            <person name="Goodwin L."/>
            <person name="Pitluck S."/>
            <person name="Peters L."/>
            <person name="Land M.L."/>
            <person name="Hauser L."/>
            <person name="Sieprawska-Lupa M."/>
            <person name="Takai K."/>
            <person name="Miyazaki J."/>
            <person name="Whitman W."/>
            <person name="Woyke T.J."/>
        </authorList>
    </citation>
    <scope>NUCLEOTIDE SEQUENCE [LARGE SCALE GENOMIC DNA]</scope>
    <source>
        <strain evidence="3 4">Mc-S-70</strain>
    </source>
</reference>
<evidence type="ECO:0000313" key="4">
    <source>
        <dbReference type="Proteomes" id="UP000003706"/>
    </source>
</evidence>
<gene>
    <name evidence="3" type="ORF">MetfoDRAFT_1074</name>
</gene>
<feature type="domain" description="HEPN" evidence="2">
    <location>
        <begin position="8"/>
        <end position="122"/>
    </location>
</feature>
<comment type="similarity">
    <text evidence="1">Belongs to the UPF0332 family.</text>
</comment>
<dbReference type="InterPro" id="IPR007842">
    <property type="entry name" value="HEPN_dom"/>
</dbReference>
<dbReference type="Proteomes" id="UP000003706">
    <property type="component" value="Unassembled WGS sequence"/>
</dbReference>
<dbReference type="EMBL" id="AGJL01000023">
    <property type="protein sequence ID" value="EHP86476.1"/>
    <property type="molecule type" value="Genomic_DNA"/>
</dbReference>
<comment type="caution">
    <text evidence="3">The sequence shown here is derived from an EMBL/GenBank/DDBJ whole genome shotgun (WGS) entry which is preliminary data.</text>
</comment>
<dbReference type="InterPro" id="IPR052226">
    <property type="entry name" value="UPF0332_toxin"/>
</dbReference>
<evidence type="ECO:0000259" key="2">
    <source>
        <dbReference type="Pfam" id="PF05168"/>
    </source>
</evidence>
<dbReference type="SUPFAM" id="SSF81593">
    <property type="entry name" value="Nucleotidyltransferase substrate binding subunit/domain"/>
    <property type="match status" value="1"/>
</dbReference>
<evidence type="ECO:0000313" key="3">
    <source>
        <dbReference type="EMBL" id="EHP86476.1"/>
    </source>
</evidence>
<proteinExistence type="inferred from homology"/>